<organism evidence="1 2">
    <name type="scientific">Patulibacter brassicae</name>
    <dbReference type="NCBI Taxonomy" id="1705717"/>
    <lineage>
        <taxon>Bacteria</taxon>
        <taxon>Bacillati</taxon>
        <taxon>Actinomycetota</taxon>
        <taxon>Thermoleophilia</taxon>
        <taxon>Solirubrobacterales</taxon>
        <taxon>Patulibacteraceae</taxon>
        <taxon>Patulibacter</taxon>
    </lineage>
</organism>
<dbReference type="RefSeq" id="WP_319953275.1">
    <property type="nucleotide sequence ID" value="NZ_JAXAVX010000002.1"/>
</dbReference>
<dbReference type="EMBL" id="JAXAVX010000002">
    <property type="protein sequence ID" value="MDX8151122.1"/>
    <property type="molecule type" value="Genomic_DNA"/>
</dbReference>
<gene>
    <name evidence="1" type="ORF">SK069_05920</name>
</gene>
<proteinExistence type="predicted"/>
<evidence type="ECO:0000313" key="1">
    <source>
        <dbReference type="EMBL" id="MDX8151122.1"/>
    </source>
</evidence>
<sequence length="107" mass="11762">MSGRYSLDYVREKYGVPVKRGQRVRVSKGRGAEGVVTSGDAQYVRVRLDGEKRSGRYHPLDLDYGDGVAPQDRLDAHNAAIDAWNARLRAAGSGRSQDTTEPEADRG</sequence>
<name>A0ABU4VH21_9ACTN</name>
<reference evidence="1 2" key="1">
    <citation type="submission" date="2023-11" db="EMBL/GenBank/DDBJ databases">
        <authorList>
            <person name="Xu M."/>
            <person name="Jiang T."/>
        </authorList>
    </citation>
    <scope>NUCLEOTIDE SEQUENCE [LARGE SCALE GENOMIC DNA]</scope>
    <source>
        <strain evidence="1 2">SD</strain>
    </source>
</reference>
<dbReference type="Proteomes" id="UP001277761">
    <property type="component" value="Unassembled WGS sequence"/>
</dbReference>
<comment type="caution">
    <text evidence="1">The sequence shown here is derived from an EMBL/GenBank/DDBJ whole genome shotgun (WGS) entry which is preliminary data.</text>
</comment>
<keyword evidence="2" id="KW-1185">Reference proteome</keyword>
<protein>
    <submittedName>
        <fullName evidence="1">Uncharacterized protein</fullName>
    </submittedName>
</protein>
<evidence type="ECO:0000313" key="2">
    <source>
        <dbReference type="Proteomes" id="UP001277761"/>
    </source>
</evidence>
<accession>A0ABU4VH21</accession>